<feature type="transmembrane region" description="Helical" evidence="1">
    <location>
        <begin position="34"/>
        <end position="58"/>
    </location>
</feature>
<dbReference type="KEGG" id="clec:106663656"/>
<feature type="transmembrane region" description="Helical" evidence="1">
    <location>
        <begin position="126"/>
        <end position="145"/>
    </location>
</feature>
<name>A0A8I6RFG5_CIMLE</name>
<reference evidence="2" key="1">
    <citation type="submission" date="2022-01" db="UniProtKB">
        <authorList>
            <consortium name="EnsemblMetazoa"/>
        </authorList>
    </citation>
    <scope>IDENTIFICATION</scope>
</reference>
<feature type="transmembrane region" description="Helical" evidence="1">
    <location>
        <begin position="154"/>
        <end position="178"/>
    </location>
</feature>
<dbReference type="GeneID" id="106663656"/>
<organism evidence="2 3">
    <name type="scientific">Cimex lectularius</name>
    <name type="common">Bed bug</name>
    <name type="synonym">Acanthia lectularia</name>
    <dbReference type="NCBI Taxonomy" id="79782"/>
    <lineage>
        <taxon>Eukaryota</taxon>
        <taxon>Metazoa</taxon>
        <taxon>Ecdysozoa</taxon>
        <taxon>Arthropoda</taxon>
        <taxon>Hexapoda</taxon>
        <taxon>Insecta</taxon>
        <taxon>Pterygota</taxon>
        <taxon>Neoptera</taxon>
        <taxon>Paraneoptera</taxon>
        <taxon>Hemiptera</taxon>
        <taxon>Heteroptera</taxon>
        <taxon>Panheteroptera</taxon>
        <taxon>Cimicomorpha</taxon>
        <taxon>Cimicidae</taxon>
        <taxon>Cimex</taxon>
    </lineage>
</organism>
<accession>A0A8I6RFG5</accession>
<dbReference type="Proteomes" id="UP000494040">
    <property type="component" value="Unassembled WGS sequence"/>
</dbReference>
<protein>
    <submittedName>
        <fullName evidence="2">Uncharacterized protein</fullName>
    </submittedName>
</protein>
<keyword evidence="1" id="KW-0472">Membrane</keyword>
<sequence length="260" mass="29785">MRRRITSIFPKHYSVNPELGKSLDKQTLKNVKLYLVKLFIFVVSQSLFTVCVTVLLNIKDDIKEALFNFALSLYSLAISVPIILLSSGIILSRKMRNCCPLNIIMHLSLVVLSSIRTASLTTRHDLIVTLFAFLLVFITLILLYITSKIIQCPILFHAILFLIVYSVLVVYAMVYSIIGLFFHAPILFIILLLFLAIACSISTIFIFQFMHEVYYLVSEEVETWPDTPLGSIVFTATVIYIMSLQIFYSYFFILGMIMEF</sequence>
<feature type="transmembrane region" description="Helical" evidence="1">
    <location>
        <begin position="184"/>
        <end position="207"/>
    </location>
</feature>
<evidence type="ECO:0000313" key="3">
    <source>
        <dbReference type="Proteomes" id="UP000494040"/>
    </source>
</evidence>
<feature type="transmembrane region" description="Helical" evidence="1">
    <location>
        <begin position="70"/>
        <end position="91"/>
    </location>
</feature>
<feature type="transmembrane region" description="Helical" evidence="1">
    <location>
        <begin position="228"/>
        <end position="253"/>
    </location>
</feature>
<dbReference type="AlphaFoldDB" id="A0A8I6RFG5"/>
<keyword evidence="3" id="KW-1185">Reference proteome</keyword>
<proteinExistence type="predicted"/>
<keyword evidence="1" id="KW-1133">Transmembrane helix</keyword>
<keyword evidence="1" id="KW-0812">Transmembrane</keyword>
<evidence type="ECO:0000313" key="2">
    <source>
        <dbReference type="EnsemblMetazoa" id="XP_014244144.1"/>
    </source>
</evidence>
<evidence type="ECO:0000256" key="1">
    <source>
        <dbReference type="SAM" id="Phobius"/>
    </source>
</evidence>
<dbReference type="EnsemblMetazoa" id="XM_014388658.2">
    <property type="protein sequence ID" value="XP_014244144.1"/>
    <property type="gene ID" value="LOC106663656"/>
</dbReference>
<dbReference type="RefSeq" id="XP_014244144.1">
    <property type="nucleotide sequence ID" value="XM_014388658.2"/>
</dbReference>